<organism evidence="6 7">
    <name type="scientific">Bosea lathyri</name>
    <dbReference type="NCBI Taxonomy" id="1036778"/>
    <lineage>
        <taxon>Bacteria</taxon>
        <taxon>Pseudomonadati</taxon>
        <taxon>Pseudomonadota</taxon>
        <taxon>Alphaproteobacteria</taxon>
        <taxon>Hyphomicrobiales</taxon>
        <taxon>Boseaceae</taxon>
        <taxon>Bosea</taxon>
    </lineage>
</organism>
<dbReference type="PANTHER" id="PTHR48078:SF6">
    <property type="entry name" value="L-THREONINE DEHYDRATASE CATABOLIC TDCB"/>
    <property type="match status" value="1"/>
</dbReference>
<dbReference type="OrthoDB" id="9811476at2"/>
<dbReference type="Proteomes" id="UP000236743">
    <property type="component" value="Unassembled WGS sequence"/>
</dbReference>
<keyword evidence="4" id="KW-0456">Lyase</keyword>
<evidence type="ECO:0000256" key="4">
    <source>
        <dbReference type="ARBA" id="ARBA00023239"/>
    </source>
</evidence>
<keyword evidence="3" id="KW-0663">Pyridoxal phosphate</keyword>
<dbReference type="EMBL" id="FNUY01000004">
    <property type="protein sequence ID" value="SEG35065.1"/>
    <property type="molecule type" value="Genomic_DNA"/>
</dbReference>
<dbReference type="Pfam" id="PF00291">
    <property type="entry name" value="PALP"/>
    <property type="match status" value="1"/>
</dbReference>
<dbReference type="InterPro" id="IPR050147">
    <property type="entry name" value="Ser/Thr_Dehydratase"/>
</dbReference>
<dbReference type="Pfam" id="PF04250">
    <property type="entry name" value="DUF429"/>
    <property type="match status" value="1"/>
</dbReference>
<keyword evidence="7" id="KW-1185">Reference proteome</keyword>
<dbReference type="GO" id="GO:0006567">
    <property type="term" value="P:L-threonine catabolic process"/>
    <property type="evidence" value="ECO:0007669"/>
    <property type="project" value="TreeGrafter"/>
</dbReference>
<dbReference type="NCBIfam" id="NF006094">
    <property type="entry name" value="PRK08246.1"/>
    <property type="match status" value="1"/>
</dbReference>
<dbReference type="GO" id="GO:0009097">
    <property type="term" value="P:isoleucine biosynthetic process"/>
    <property type="evidence" value="ECO:0007669"/>
    <property type="project" value="TreeGrafter"/>
</dbReference>
<dbReference type="GO" id="GO:0004794">
    <property type="term" value="F:threonine deaminase activity"/>
    <property type="evidence" value="ECO:0007669"/>
    <property type="project" value="TreeGrafter"/>
</dbReference>
<sequence length="570" mass="59507">MVWIAGVDGCKAGWVAALVDSAGSEPPVLRVVSSFTELFVGENSPAIVAVDMPIGLPDRVEGSGRGPEQLVRPQLGQRQSSVFSIPARVAVHATEYLQACRLALETSTPPRKVSKQGFHLFPKIREIDALLRASPPLCERVFEVHPELAFATMRGEALTHPKKIRGAINPLGMAERRDLLIAAGVAPESVNARPPRGAAADDALDALAALVVAHHMLAGRGISFPDPPGRDSHGLPIAIWTFKPDRLPSQDFAMTDRPVPRPMIEAAAERIAGHARVTPVMRLDQGAFGSHADISLKLECLQHAGSFKTRGAFNNLLSLPVPPAGVAAASGGNHGAAVAYAARERGVKATIFVPEISPAAKIEAIRRFGAEVVIGGAQYDDAQAACDRFVAETGALKIHPFAAAETIAGQGTLGREWQAQEPDLDTVLVAVGGGGLISGISAWFAGTRVKVVGVEPEGSRALQAALEAKGPVEVKVASVAADSLGARNVGPLVYEVCKDAVDHVVLVPDEAITQAQATLWRDFRLAVEPGGAAALGALLSGAYKPAPGERLGVLVCGANVDLAKLAVLLG</sequence>
<dbReference type="InterPro" id="IPR007362">
    <property type="entry name" value="DUF429"/>
</dbReference>
<dbReference type="Gene3D" id="3.40.50.1100">
    <property type="match status" value="2"/>
</dbReference>
<dbReference type="SUPFAM" id="SSF53686">
    <property type="entry name" value="Tryptophan synthase beta subunit-like PLP-dependent enzymes"/>
    <property type="match status" value="1"/>
</dbReference>
<dbReference type="FunFam" id="3.40.50.1100:FF:000005">
    <property type="entry name" value="Threonine dehydratase catabolic"/>
    <property type="match status" value="1"/>
</dbReference>
<dbReference type="InterPro" id="IPR001926">
    <property type="entry name" value="TrpB-like_PALP"/>
</dbReference>
<evidence type="ECO:0000313" key="6">
    <source>
        <dbReference type="EMBL" id="SEG35065.1"/>
    </source>
</evidence>
<feature type="domain" description="Tryptophan synthase beta chain-like PALP" evidence="5">
    <location>
        <begin position="273"/>
        <end position="557"/>
    </location>
</feature>
<proteinExistence type="inferred from homology"/>
<accession>A0A1H5ZH45</accession>
<dbReference type="InterPro" id="IPR036052">
    <property type="entry name" value="TrpB-like_PALP_sf"/>
</dbReference>
<evidence type="ECO:0000256" key="1">
    <source>
        <dbReference type="ARBA" id="ARBA00001933"/>
    </source>
</evidence>
<evidence type="ECO:0000256" key="3">
    <source>
        <dbReference type="ARBA" id="ARBA00022898"/>
    </source>
</evidence>
<reference evidence="6 7" key="1">
    <citation type="submission" date="2016-10" db="EMBL/GenBank/DDBJ databases">
        <authorList>
            <person name="de Groot N.N."/>
        </authorList>
    </citation>
    <scope>NUCLEOTIDE SEQUENCE [LARGE SCALE GENOMIC DNA]</scope>
    <source>
        <strain evidence="6 7">DSM 26656</strain>
    </source>
</reference>
<dbReference type="AlphaFoldDB" id="A0A1H5ZH45"/>
<comment type="similarity">
    <text evidence="2">Belongs to the serine/threonine dehydratase family.</text>
</comment>
<dbReference type="GO" id="GO:0003941">
    <property type="term" value="F:L-serine ammonia-lyase activity"/>
    <property type="evidence" value="ECO:0007669"/>
    <property type="project" value="TreeGrafter"/>
</dbReference>
<comment type="cofactor">
    <cofactor evidence="1">
        <name>pyridoxal 5'-phosphate</name>
        <dbReference type="ChEBI" id="CHEBI:597326"/>
    </cofactor>
</comment>
<dbReference type="PANTHER" id="PTHR48078">
    <property type="entry name" value="THREONINE DEHYDRATASE, MITOCHONDRIAL-RELATED"/>
    <property type="match status" value="1"/>
</dbReference>
<dbReference type="RefSeq" id="WP_160115754.1">
    <property type="nucleotide sequence ID" value="NZ_FNUY01000004.1"/>
</dbReference>
<dbReference type="GO" id="GO:0006565">
    <property type="term" value="P:L-serine catabolic process"/>
    <property type="evidence" value="ECO:0007669"/>
    <property type="project" value="TreeGrafter"/>
</dbReference>
<dbReference type="CDD" id="cd01562">
    <property type="entry name" value="Thr-dehyd"/>
    <property type="match status" value="1"/>
</dbReference>
<protein>
    <submittedName>
        <fullName evidence="6">Threonine dehydratase</fullName>
    </submittedName>
</protein>
<name>A0A1H5ZH45_9HYPH</name>
<evidence type="ECO:0000259" key="5">
    <source>
        <dbReference type="Pfam" id="PF00291"/>
    </source>
</evidence>
<evidence type="ECO:0000256" key="2">
    <source>
        <dbReference type="ARBA" id="ARBA00010869"/>
    </source>
</evidence>
<evidence type="ECO:0000313" key="7">
    <source>
        <dbReference type="Proteomes" id="UP000236743"/>
    </source>
</evidence>
<gene>
    <name evidence="6" type="ORF">SAMN04488115_104411</name>
</gene>